<dbReference type="InterPro" id="IPR023405">
    <property type="entry name" value="Topo_IA_core_domain"/>
</dbReference>
<evidence type="ECO:0000256" key="8">
    <source>
        <dbReference type="ARBA" id="ARBA00023235"/>
    </source>
</evidence>
<comment type="caution">
    <text evidence="15">The sequence shown here is derived from an EMBL/GenBank/DDBJ whole genome shotgun (WGS) entry which is preliminary data.</text>
</comment>
<keyword evidence="4" id="KW-0479">Metal-binding</keyword>
<dbReference type="CDD" id="cd03362">
    <property type="entry name" value="TOPRIM_TopoIA_TopoIII"/>
    <property type="match status" value="1"/>
</dbReference>
<protein>
    <recommendedName>
        <fullName evidence="3">DNA topoisomerase</fullName>
        <ecNumber evidence="3">5.6.2.1</ecNumber>
    </recommendedName>
    <alternativeName>
        <fullName evidence="12">Omega-protein</fullName>
    </alternativeName>
    <alternativeName>
        <fullName evidence="11">Relaxing enzyme</fullName>
    </alternativeName>
    <alternativeName>
        <fullName evidence="9">Swivelase</fullName>
    </alternativeName>
    <alternativeName>
        <fullName evidence="10">Untwisting enzyme</fullName>
    </alternativeName>
</protein>
<dbReference type="PROSITE" id="PS52039">
    <property type="entry name" value="TOPO_IA_2"/>
    <property type="match status" value="1"/>
</dbReference>
<dbReference type="GO" id="GO:0043597">
    <property type="term" value="C:cytoplasmic replication fork"/>
    <property type="evidence" value="ECO:0007669"/>
    <property type="project" value="TreeGrafter"/>
</dbReference>
<evidence type="ECO:0000259" key="13">
    <source>
        <dbReference type="PROSITE" id="PS50880"/>
    </source>
</evidence>
<accession>A0AB36JEL5</accession>
<evidence type="ECO:0000313" key="15">
    <source>
        <dbReference type="EMBL" id="OME16076.1"/>
    </source>
</evidence>
<dbReference type="InterPro" id="IPR013826">
    <property type="entry name" value="Topo_IA_cen_sub3"/>
</dbReference>
<evidence type="ECO:0000256" key="5">
    <source>
        <dbReference type="ARBA" id="ARBA00022842"/>
    </source>
</evidence>
<comment type="similarity">
    <text evidence="2">Belongs to the type IA topoisomerase family.</text>
</comment>
<dbReference type="InterPro" id="IPR013824">
    <property type="entry name" value="Topo_IA_cen_sub1"/>
</dbReference>
<dbReference type="NCBIfam" id="NF005829">
    <property type="entry name" value="PRK07726.1"/>
    <property type="match status" value="1"/>
</dbReference>
<dbReference type="SUPFAM" id="SSF56712">
    <property type="entry name" value="Prokaryotic type I DNA topoisomerase"/>
    <property type="match status" value="1"/>
</dbReference>
<dbReference type="InterPro" id="IPR005738">
    <property type="entry name" value="TopoIII"/>
</dbReference>
<dbReference type="GO" id="GO:0006265">
    <property type="term" value="P:DNA topological change"/>
    <property type="evidence" value="ECO:0007669"/>
    <property type="project" value="InterPro"/>
</dbReference>
<dbReference type="GO" id="GO:0003677">
    <property type="term" value="F:DNA binding"/>
    <property type="evidence" value="ECO:0007669"/>
    <property type="project" value="UniProtKB-KW"/>
</dbReference>
<evidence type="ECO:0000256" key="12">
    <source>
        <dbReference type="ARBA" id="ARBA00032877"/>
    </source>
</evidence>
<dbReference type="FunFam" id="1.10.290.10:FF:000004">
    <property type="entry name" value="DNA topoisomerase 3"/>
    <property type="match status" value="1"/>
</dbReference>
<evidence type="ECO:0000256" key="1">
    <source>
        <dbReference type="ARBA" id="ARBA00000213"/>
    </source>
</evidence>
<evidence type="ECO:0000256" key="10">
    <source>
        <dbReference type="ARBA" id="ARBA00031985"/>
    </source>
</evidence>
<keyword evidence="8" id="KW-0413">Isomerase</keyword>
<gene>
    <name evidence="15" type="ORF">BSK47_21005</name>
</gene>
<evidence type="ECO:0000256" key="9">
    <source>
        <dbReference type="ARBA" id="ARBA00030003"/>
    </source>
</evidence>
<dbReference type="InterPro" id="IPR023406">
    <property type="entry name" value="Topo_IA_AS"/>
</dbReference>
<dbReference type="AlphaFoldDB" id="A0AB36JEL5"/>
<dbReference type="SMART" id="SM00437">
    <property type="entry name" value="TOP1Ac"/>
    <property type="match status" value="1"/>
</dbReference>
<dbReference type="Gene3D" id="1.10.290.10">
    <property type="entry name" value="Topoisomerase I, domain 4"/>
    <property type="match status" value="1"/>
</dbReference>
<comment type="catalytic activity">
    <reaction evidence="1">
        <text>ATP-independent breakage of single-stranded DNA, followed by passage and rejoining.</text>
        <dbReference type="EC" id="5.6.2.1"/>
    </reaction>
</comment>
<organism evidence="15 16">
    <name type="scientific">Paenibacillus odorifer</name>
    <dbReference type="NCBI Taxonomy" id="189426"/>
    <lineage>
        <taxon>Bacteria</taxon>
        <taxon>Bacillati</taxon>
        <taxon>Bacillota</taxon>
        <taxon>Bacilli</taxon>
        <taxon>Bacillales</taxon>
        <taxon>Paenibacillaceae</taxon>
        <taxon>Paenibacillus</taxon>
    </lineage>
</organism>
<dbReference type="PROSITE" id="PS00396">
    <property type="entry name" value="TOPO_IA_1"/>
    <property type="match status" value="1"/>
</dbReference>
<evidence type="ECO:0000313" key="16">
    <source>
        <dbReference type="Proteomes" id="UP000187323"/>
    </source>
</evidence>
<dbReference type="InterPro" id="IPR013497">
    <property type="entry name" value="Topo_IA_cen"/>
</dbReference>
<dbReference type="GO" id="GO:0006281">
    <property type="term" value="P:DNA repair"/>
    <property type="evidence" value="ECO:0007669"/>
    <property type="project" value="TreeGrafter"/>
</dbReference>
<dbReference type="PRINTS" id="PR00417">
    <property type="entry name" value="PRTPISMRASEI"/>
</dbReference>
<dbReference type="InterPro" id="IPR034144">
    <property type="entry name" value="TOPRIM_TopoIII"/>
</dbReference>
<dbReference type="CDD" id="cd00186">
    <property type="entry name" value="TOP1Ac"/>
    <property type="match status" value="1"/>
</dbReference>
<dbReference type="GO" id="GO:0003917">
    <property type="term" value="F:DNA topoisomerase type I (single strand cut, ATP-independent) activity"/>
    <property type="evidence" value="ECO:0007669"/>
    <property type="project" value="UniProtKB-EC"/>
</dbReference>
<keyword evidence="6" id="KW-0799">Topoisomerase</keyword>
<sequence length="711" mass="79918">MKTLVLAEKPSVAREIARVMGCNNKQKSYIEGPKYVVTWALGHLVGLAEPEDYNKKFATWALEDLPILPEKTKLKVLRETNQQYKAVQHLMKRQDIEELIVATDAAREGELLARWIMNMAGWKKPFRRLWISSQTDKAIKEGFAKLRPGREFDRLYESARCRAEADWMIGLNVTRALTCKFGSPLSAGRVQTPTLGMIMDREQEITGFRSIDFETLTADFGDFQAAWRASNGDGRIFEKDKTASLKDKLTGRSGRIIKVQKSEKSEPHPLAYDLTELQRDANRKFGFSAKQTSSVLQRLYEQHKLVTYPRTDSRYLTSDMTGTLKERLDSVAVGPYAALARPLLRKQLLITKRIVDDSKVSDHHAIIPTEQTVLLNGLSTEERKLYDLIVRRFISLFYPPARYDAVAVTVNVEGESFHVKGTTVKDAGWREVYGGDMSSDDEEESADEPAAGSIKLPELREGAAVTIGRCMVRAGRTQPPKRYNEASLLTQMEKHGLGTPATRADIIEKLVSSDTIERQGNLLHPTGKGKQLIELVSTQLRTPDLTARWEAELEKIARGQGKPELFLQGIRSMAQELVTGVKTSGAEYKPHNVSNSHCPECGTRLLEKKSKRGKLLVCPADNCGYTRAGEKRLSNRRCPQCHKKMELKEGKAGMFVQCLGCGITETLDKDHKHVNKREQQKLVQQYSKQESIGSNLGELLKAALEGQKKDK</sequence>
<dbReference type="EC" id="5.6.2.1" evidence="3"/>
<dbReference type="PANTHER" id="PTHR11390:SF21">
    <property type="entry name" value="DNA TOPOISOMERASE 3-ALPHA"/>
    <property type="match status" value="1"/>
</dbReference>
<dbReference type="Gene3D" id="3.40.50.140">
    <property type="match status" value="1"/>
</dbReference>
<dbReference type="SMART" id="SM00493">
    <property type="entry name" value="TOPRIM"/>
    <property type="match status" value="1"/>
</dbReference>
<dbReference type="Pfam" id="PF01751">
    <property type="entry name" value="Toprim"/>
    <property type="match status" value="1"/>
</dbReference>
<evidence type="ECO:0000256" key="3">
    <source>
        <dbReference type="ARBA" id="ARBA00012891"/>
    </source>
</evidence>
<dbReference type="Gene3D" id="2.70.20.10">
    <property type="entry name" value="Topoisomerase I, domain 3"/>
    <property type="match status" value="1"/>
</dbReference>
<keyword evidence="5" id="KW-0460">Magnesium</keyword>
<evidence type="ECO:0000256" key="4">
    <source>
        <dbReference type="ARBA" id="ARBA00022723"/>
    </source>
</evidence>
<reference evidence="15 16" key="1">
    <citation type="submission" date="2016-10" db="EMBL/GenBank/DDBJ databases">
        <title>Paenibacillus species isolates.</title>
        <authorList>
            <person name="Beno S.M."/>
        </authorList>
    </citation>
    <scope>NUCLEOTIDE SEQUENCE [LARGE SCALE GENOMIC DNA]</scope>
    <source>
        <strain evidence="15 16">FSL H7-0918</strain>
    </source>
</reference>
<evidence type="ECO:0000256" key="6">
    <source>
        <dbReference type="ARBA" id="ARBA00023029"/>
    </source>
</evidence>
<dbReference type="GO" id="GO:0046872">
    <property type="term" value="F:metal ion binding"/>
    <property type="evidence" value="ECO:0007669"/>
    <property type="project" value="UniProtKB-KW"/>
</dbReference>
<dbReference type="Proteomes" id="UP000187323">
    <property type="component" value="Unassembled WGS sequence"/>
</dbReference>
<evidence type="ECO:0000256" key="2">
    <source>
        <dbReference type="ARBA" id="ARBA00009446"/>
    </source>
</evidence>
<dbReference type="NCBIfam" id="TIGR01056">
    <property type="entry name" value="topB"/>
    <property type="match status" value="1"/>
</dbReference>
<proteinExistence type="inferred from homology"/>
<dbReference type="InterPro" id="IPR000380">
    <property type="entry name" value="Topo_IA"/>
</dbReference>
<dbReference type="PANTHER" id="PTHR11390">
    <property type="entry name" value="PROKARYOTIC DNA TOPOISOMERASE"/>
    <property type="match status" value="1"/>
</dbReference>
<dbReference type="Gene3D" id="1.10.460.10">
    <property type="entry name" value="Topoisomerase I, domain 2"/>
    <property type="match status" value="1"/>
</dbReference>
<dbReference type="PROSITE" id="PS50880">
    <property type="entry name" value="TOPRIM"/>
    <property type="match status" value="1"/>
</dbReference>
<evidence type="ECO:0000256" key="7">
    <source>
        <dbReference type="ARBA" id="ARBA00023125"/>
    </source>
</evidence>
<dbReference type="EMBL" id="MPTO01000020">
    <property type="protein sequence ID" value="OME16076.1"/>
    <property type="molecule type" value="Genomic_DNA"/>
</dbReference>
<feature type="domain" description="Toprim" evidence="13">
    <location>
        <begin position="2"/>
        <end position="133"/>
    </location>
</feature>
<feature type="domain" description="Topo IA-type catalytic" evidence="14">
    <location>
        <begin position="152"/>
        <end position="578"/>
    </location>
</feature>
<evidence type="ECO:0000256" key="11">
    <source>
        <dbReference type="ARBA" id="ARBA00032235"/>
    </source>
</evidence>
<dbReference type="Pfam" id="PF01131">
    <property type="entry name" value="Topoisom_bac"/>
    <property type="match status" value="1"/>
</dbReference>
<dbReference type="InterPro" id="IPR003602">
    <property type="entry name" value="Topo_IA_DNA-bd_dom"/>
</dbReference>
<dbReference type="InterPro" id="IPR003601">
    <property type="entry name" value="Topo_IA_2"/>
</dbReference>
<dbReference type="RefSeq" id="WP_076136921.1">
    <property type="nucleotide sequence ID" value="NZ_MPTO01000020.1"/>
</dbReference>
<name>A0AB36JEL5_9BACL</name>
<dbReference type="InterPro" id="IPR013825">
    <property type="entry name" value="Topo_IA_cen_sub2"/>
</dbReference>
<evidence type="ECO:0000259" key="14">
    <source>
        <dbReference type="PROSITE" id="PS52039"/>
    </source>
</evidence>
<dbReference type="SMART" id="SM00436">
    <property type="entry name" value="TOP1Bc"/>
    <property type="match status" value="1"/>
</dbReference>
<dbReference type="InterPro" id="IPR006171">
    <property type="entry name" value="TOPRIM_dom"/>
</dbReference>
<keyword evidence="7" id="KW-0238">DNA-binding</keyword>
<dbReference type="GO" id="GO:0006310">
    <property type="term" value="P:DNA recombination"/>
    <property type="evidence" value="ECO:0007669"/>
    <property type="project" value="TreeGrafter"/>
</dbReference>